<dbReference type="EMBL" id="JACHJU010000005">
    <property type="protein sequence ID" value="MBB4943447.1"/>
    <property type="molecule type" value="Genomic_DNA"/>
</dbReference>
<dbReference type="InterPro" id="IPR036291">
    <property type="entry name" value="NAD(P)-bd_dom_sf"/>
</dbReference>
<keyword evidence="2" id="KW-1185">Reference proteome</keyword>
<dbReference type="Proteomes" id="UP000534286">
    <property type="component" value="Unassembled WGS sequence"/>
</dbReference>
<comment type="caution">
    <text evidence="1">The sequence shown here is derived from an EMBL/GenBank/DDBJ whole genome shotgun (WGS) entry which is preliminary data.</text>
</comment>
<evidence type="ECO:0000313" key="1">
    <source>
        <dbReference type="EMBL" id="MBB4943447.1"/>
    </source>
</evidence>
<proteinExistence type="predicted"/>
<dbReference type="SUPFAM" id="SSF51735">
    <property type="entry name" value="NAD(P)-binding Rossmann-fold domains"/>
    <property type="match status" value="1"/>
</dbReference>
<dbReference type="RefSeq" id="WP_184759270.1">
    <property type="nucleotide sequence ID" value="NZ_JACHJU010000005.1"/>
</dbReference>
<protein>
    <submittedName>
        <fullName evidence="1">NAD(P)-dependent dehydrogenase (Short-subunit alcohol dehydrogenase family)</fullName>
    </submittedName>
</protein>
<gene>
    <name evidence="1" type="ORF">FHR32_007847</name>
</gene>
<dbReference type="Gene3D" id="3.40.50.720">
    <property type="entry name" value="NAD(P)-binding Rossmann-like Domain"/>
    <property type="match status" value="1"/>
</dbReference>
<name>A0A7W7S4N6_9ACTN</name>
<reference evidence="1 2" key="1">
    <citation type="submission" date="2020-08" db="EMBL/GenBank/DDBJ databases">
        <title>Sequencing the genomes of 1000 actinobacteria strains.</title>
        <authorList>
            <person name="Klenk H.-P."/>
        </authorList>
    </citation>
    <scope>NUCLEOTIDE SEQUENCE [LARGE SCALE GENOMIC DNA]</scope>
    <source>
        <strain evidence="1 2">DSM 43023</strain>
    </source>
</reference>
<sequence length="97" mass="10162">MPLQMDITGPASVAEAAEWAMTDVMRRQLAPKGIHVAGLHVGYMDTDMASYVAPENKADPAMVASAALDGLASNAAEILADEHSRATKRNLSAPVTV</sequence>
<evidence type="ECO:0000313" key="2">
    <source>
        <dbReference type="Proteomes" id="UP000534286"/>
    </source>
</evidence>
<dbReference type="AlphaFoldDB" id="A0A7W7S4N6"/>
<accession>A0A7W7S4N6</accession>
<organism evidence="1 2">
    <name type="scientific">Streptosporangium album</name>
    <dbReference type="NCBI Taxonomy" id="47479"/>
    <lineage>
        <taxon>Bacteria</taxon>
        <taxon>Bacillati</taxon>
        <taxon>Actinomycetota</taxon>
        <taxon>Actinomycetes</taxon>
        <taxon>Streptosporangiales</taxon>
        <taxon>Streptosporangiaceae</taxon>
        <taxon>Streptosporangium</taxon>
    </lineage>
</organism>